<reference evidence="2 3" key="1">
    <citation type="submission" date="2024-03" db="EMBL/GenBank/DDBJ databases">
        <title>WGS assembly of Saponaria officinalis var. Norfolk2.</title>
        <authorList>
            <person name="Jenkins J."/>
            <person name="Shu S."/>
            <person name="Grimwood J."/>
            <person name="Barry K."/>
            <person name="Goodstein D."/>
            <person name="Schmutz J."/>
            <person name="Leebens-Mack J."/>
            <person name="Osbourn A."/>
        </authorList>
    </citation>
    <scope>NUCLEOTIDE SEQUENCE [LARGE SCALE GENOMIC DNA]</scope>
    <source>
        <strain evidence="3">cv. Norfolk2</strain>
        <strain evidence="2">JIC</strain>
        <tissue evidence="2">Leaf</tissue>
    </source>
</reference>
<dbReference type="InterPro" id="IPR001810">
    <property type="entry name" value="F-box_dom"/>
</dbReference>
<comment type="caution">
    <text evidence="2">The sequence shown here is derived from an EMBL/GenBank/DDBJ whole genome shotgun (WGS) entry which is preliminary data.</text>
</comment>
<accession>A0AAW1KDI8</accession>
<evidence type="ECO:0000313" key="2">
    <source>
        <dbReference type="EMBL" id="KAK9716006.1"/>
    </source>
</evidence>
<dbReference type="InterPro" id="IPR036047">
    <property type="entry name" value="F-box-like_dom_sf"/>
</dbReference>
<dbReference type="EMBL" id="JBDFQZ010000006">
    <property type="protein sequence ID" value="KAK9716007.1"/>
    <property type="molecule type" value="Genomic_DNA"/>
</dbReference>
<protein>
    <recommendedName>
        <fullName evidence="1">F-box domain-containing protein</fullName>
    </recommendedName>
</protein>
<evidence type="ECO:0000259" key="1">
    <source>
        <dbReference type="SMART" id="SM00256"/>
    </source>
</evidence>
<sequence>MNDLGYSVGDNLPLDLVWEILTRLSCMKSAMRCKAVCKNWLNVILSPPFMGRLLRKHVYGNHLSPPPPFGLIIRPNLFDSSKGQLLYPKNSIKFGLSAHFLPNLFSTITSNVGLQFKVIATCNDLILCYHLKESDHMYICNARTMKWIALPRPPRSYRRFFVGFACNPYNWKDDEQVMEYSVVMVNCDGRSGYVKNPAQFETQFFSSLVGKWKEVTLSLPKPFNTCFLCCSLFNDGMLYFYDGCIGMIAFDPIISNNSEKEKGDDKLSITCHFVDWPLDFVKNGAEMWMTACLCQGKLRLIQKKGMSLSVWDLKDHGTSEWQVKYKVVITDTVSHDIPLNLFSLRGPPLSLLGFQPFEDVTLYICLNNRIVTLNMKTMRLQAIFTIPDESKTGFPGLPNSPYFDLFKPFWLTR</sequence>
<dbReference type="Pfam" id="PF24750">
    <property type="entry name" value="b-prop_At3g26010-like"/>
    <property type="match status" value="1"/>
</dbReference>
<dbReference type="PANTHER" id="PTHR35546:SF130">
    <property type="entry name" value="EXPRESSED PROTEIN"/>
    <property type="match status" value="1"/>
</dbReference>
<dbReference type="InterPro" id="IPR055290">
    <property type="entry name" value="At3g26010-like"/>
</dbReference>
<evidence type="ECO:0000313" key="3">
    <source>
        <dbReference type="Proteomes" id="UP001443914"/>
    </source>
</evidence>
<dbReference type="AlphaFoldDB" id="A0AAW1KDI8"/>
<dbReference type="Pfam" id="PF00646">
    <property type="entry name" value="F-box"/>
    <property type="match status" value="1"/>
</dbReference>
<dbReference type="Gene3D" id="1.20.1280.50">
    <property type="match status" value="1"/>
</dbReference>
<organism evidence="2 3">
    <name type="scientific">Saponaria officinalis</name>
    <name type="common">Common soapwort</name>
    <name type="synonym">Lychnis saponaria</name>
    <dbReference type="NCBI Taxonomy" id="3572"/>
    <lineage>
        <taxon>Eukaryota</taxon>
        <taxon>Viridiplantae</taxon>
        <taxon>Streptophyta</taxon>
        <taxon>Embryophyta</taxon>
        <taxon>Tracheophyta</taxon>
        <taxon>Spermatophyta</taxon>
        <taxon>Magnoliopsida</taxon>
        <taxon>eudicotyledons</taxon>
        <taxon>Gunneridae</taxon>
        <taxon>Pentapetalae</taxon>
        <taxon>Caryophyllales</taxon>
        <taxon>Caryophyllaceae</taxon>
        <taxon>Caryophylleae</taxon>
        <taxon>Saponaria</taxon>
    </lineage>
</organism>
<dbReference type="SMART" id="SM00256">
    <property type="entry name" value="FBOX"/>
    <property type="match status" value="1"/>
</dbReference>
<dbReference type="InterPro" id="IPR056592">
    <property type="entry name" value="Beta-prop_At3g26010-like"/>
</dbReference>
<dbReference type="EMBL" id="JBDFQZ010000006">
    <property type="protein sequence ID" value="KAK9716006.1"/>
    <property type="molecule type" value="Genomic_DNA"/>
</dbReference>
<gene>
    <name evidence="2" type="ORF">RND81_06G205500</name>
</gene>
<dbReference type="PANTHER" id="PTHR35546">
    <property type="entry name" value="F-BOX PROTEIN INTERACTION DOMAIN PROTEIN-RELATED"/>
    <property type="match status" value="1"/>
</dbReference>
<dbReference type="SUPFAM" id="SSF81383">
    <property type="entry name" value="F-box domain"/>
    <property type="match status" value="1"/>
</dbReference>
<keyword evidence="3" id="KW-1185">Reference proteome</keyword>
<feature type="domain" description="F-box" evidence="1">
    <location>
        <begin position="12"/>
        <end position="53"/>
    </location>
</feature>
<name>A0AAW1KDI8_SAPOF</name>
<proteinExistence type="predicted"/>
<dbReference type="Proteomes" id="UP001443914">
    <property type="component" value="Unassembled WGS sequence"/>
</dbReference>